<dbReference type="RefSeq" id="WP_073627711.1">
    <property type="nucleotide sequence ID" value="NZ_FRXO01000003.1"/>
</dbReference>
<evidence type="ECO:0000256" key="1">
    <source>
        <dbReference type="SAM" id="Phobius"/>
    </source>
</evidence>
<gene>
    <name evidence="2" type="ORF">SAMN02745172_01778</name>
</gene>
<keyword evidence="3" id="KW-1185">Reference proteome</keyword>
<sequence length="170" mass="17837">MSSSMLPMIVAYVVFAIMVLAAVRERLWSIGGAPADLGPIDFATLGPARRGSRFLAAPAGFTTAVPDLEPPRFRAFGKALALAFAAAAETLPHGTRVSVDGDGLGARYVFRTPFSRRPDTVQIRILPLEGDETTVAILSHSRFSLGGTAAHAARVKALIAGAEAHLARTA</sequence>
<accession>A0A1M7ZIB5</accession>
<evidence type="ECO:0000313" key="2">
    <source>
        <dbReference type="EMBL" id="SHO64614.1"/>
    </source>
</evidence>
<dbReference type="Proteomes" id="UP000186406">
    <property type="component" value="Unassembled WGS sequence"/>
</dbReference>
<protein>
    <recommendedName>
        <fullName evidence="4">DUF1499 domain-containing protein</fullName>
    </recommendedName>
</protein>
<dbReference type="EMBL" id="FRXO01000003">
    <property type="protein sequence ID" value="SHO64614.1"/>
    <property type="molecule type" value="Genomic_DNA"/>
</dbReference>
<proteinExistence type="predicted"/>
<dbReference type="OrthoDB" id="8479024at2"/>
<dbReference type="STRING" id="1123029.SAMN02745172_01778"/>
<organism evidence="2 3">
    <name type="scientific">Pseudoxanthobacter soli DSM 19599</name>
    <dbReference type="NCBI Taxonomy" id="1123029"/>
    <lineage>
        <taxon>Bacteria</taxon>
        <taxon>Pseudomonadati</taxon>
        <taxon>Pseudomonadota</taxon>
        <taxon>Alphaproteobacteria</taxon>
        <taxon>Hyphomicrobiales</taxon>
        <taxon>Segnochrobactraceae</taxon>
        <taxon>Pseudoxanthobacter</taxon>
    </lineage>
</organism>
<reference evidence="2 3" key="1">
    <citation type="submission" date="2016-12" db="EMBL/GenBank/DDBJ databases">
        <authorList>
            <person name="Song W.-J."/>
            <person name="Kurnit D.M."/>
        </authorList>
    </citation>
    <scope>NUCLEOTIDE SEQUENCE [LARGE SCALE GENOMIC DNA]</scope>
    <source>
        <strain evidence="2 3">DSM 19599</strain>
    </source>
</reference>
<name>A0A1M7ZIB5_9HYPH</name>
<keyword evidence="1" id="KW-0472">Membrane</keyword>
<dbReference type="AlphaFoldDB" id="A0A1M7ZIB5"/>
<feature type="transmembrane region" description="Helical" evidence="1">
    <location>
        <begin position="6"/>
        <end position="23"/>
    </location>
</feature>
<keyword evidence="1" id="KW-1133">Transmembrane helix</keyword>
<evidence type="ECO:0008006" key="4">
    <source>
        <dbReference type="Google" id="ProtNLM"/>
    </source>
</evidence>
<evidence type="ECO:0000313" key="3">
    <source>
        <dbReference type="Proteomes" id="UP000186406"/>
    </source>
</evidence>
<keyword evidence="1" id="KW-0812">Transmembrane</keyword>